<gene>
    <name evidence="2" type="ORF">IAA62_04225</name>
</gene>
<feature type="domain" description="DUF3846" evidence="1">
    <location>
        <begin position="4"/>
        <end position="103"/>
    </location>
</feature>
<proteinExistence type="predicted"/>
<comment type="caution">
    <text evidence="2">The sequence shown here is derived from an EMBL/GenBank/DDBJ whole genome shotgun (WGS) entry which is preliminary data.</text>
</comment>
<sequence>METIKVLYKQPYKDCEIIEVPNDFSELKKLVDCRTVEGVTFPLDRDVLMLIDDDGKLEKLDGNFFIPEYQDCTVGNCVFVQVDEDGDFTSLSGHQINKIKKYLKHFSLADGEDLWGEDGLHLIAKNIKKYEKLMNEGEL</sequence>
<evidence type="ECO:0000259" key="1">
    <source>
        <dbReference type="Pfam" id="PF12957"/>
    </source>
</evidence>
<dbReference type="Pfam" id="PF12957">
    <property type="entry name" value="DUF3846"/>
    <property type="match status" value="1"/>
</dbReference>
<dbReference type="InterPro" id="IPR024559">
    <property type="entry name" value="DUF3846"/>
</dbReference>
<reference evidence="2" key="2">
    <citation type="journal article" date="2021" name="PeerJ">
        <title>Extensive microbial diversity within the chicken gut microbiome revealed by metagenomics and culture.</title>
        <authorList>
            <person name="Gilroy R."/>
            <person name="Ravi A."/>
            <person name="Getino M."/>
            <person name="Pursley I."/>
            <person name="Horton D.L."/>
            <person name="Alikhan N.F."/>
            <person name="Baker D."/>
            <person name="Gharbi K."/>
            <person name="Hall N."/>
            <person name="Watson M."/>
            <person name="Adriaenssens E.M."/>
            <person name="Foster-Nyarko E."/>
            <person name="Jarju S."/>
            <person name="Secka A."/>
            <person name="Antonio M."/>
            <person name="Oren A."/>
            <person name="Chaudhuri R.R."/>
            <person name="La Ragione R."/>
            <person name="Hildebrand F."/>
            <person name="Pallen M.J."/>
        </authorList>
    </citation>
    <scope>NUCLEOTIDE SEQUENCE</scope>
    <source>
        <strain evidence="2">CHK186-9395</strain>
    </source>
</reference>
<name>A0A9D1NEN6_9FIRM</name>
<evidence type="ECO:0000313" key="3">
    <source>
        <dbReference type="Proteomes" id="UP000886861"/>
    </source>
</evidence>
<reference evidence="2" key="1">
    <citation type="submission" date="2020-10" db="EMBL/GenBank/DDBJ databases">
        <authorList>
            <person name="Gilroy R."/>
        </authorList>
    </citation>
    <scope>NUCLEOTIDE SEQUENCE</scope>
    <source>
        <strain evidence="2">CHK186-9395</strain>
    </source>
</reference>
<organism evidence="2 3">
    <name type="scientific">Candidatus Caccopulliclostridium gallistercoris</name>
    <dbReference type="NCBI Taxonomy" id="2840719"/>
    <lineage>
        <taxon>Bacteria</taxon>
        <taxon>Bacillati</taxon>
        <taxon>Bacillota</taxon>
        <taxon>Clostridia</taxon>
        <taxon>Candidatus Caccopulliclostridium</taxon>
    </lineage>
</organism>
<protein>
    <submittedName>
        <fullName evidence="2">DUF3846 domain-containing protein</fullName>
    </submittedName>
</protein>
<dbReference type="Proteomes" id="UP000886861">
    <property type="component" value="Unassembled WGS sequence"/>
</dbReference>
<accession>A0A9D1NEN6</accession>
<dbReference type="AlphaFoldDB" id="A0A9D1NEN6"/>
<dbReference type="EMBL" id="DVOJ01000015">
    <property type="protein sequence ID" value="HIV01739.1"/>
    <property type="molecule type" value="Genomic_DNA"/>
</dbReference>
<evidence type="ECO:0000313" key="2">
    <source>
        <dbReference type="EMBL" id="HIV01739.1"/>
    </source>
</evidence>